<organism evidence="3 4">
    <name type="scientific">Nocardioides panacisoli</name>
    <dbReference type="NCBI Taxonomy" id="627624"/>
    <lineage>
        <taxon>Bacteria</taxon>
        <taxon>Bacillati</taxon>
        <taxon>Actinomycetota</taxon>
        <taxon>Actinomycetes</taxon>
        <taxon>Propionibacteriales</taxon>
        <taxon>Nocardioidaceae</taxon>
        <taxon>Nocardioides</taxon>
    </lineage>
</organism>
<dbReference type="Proteomes" id="UP001501821">
    <property type="component" value="Unassembled WGS sequence"/>
</dbReference>
<dbReference type="Pfam" id="PF08327">
    <property type="entry name" value="AHSA1"/>
    <property type="match status" value="1"/>
</dbReference>
<accession>A0ABP7I5L0</accession>
<dbReference type="CDD" id="cd07826">
    <property type="entry name" value="SRPBCC_CalC_Aha1-like_9"/>
    <property type="match status" value="1"/>
</dbReference>
<evidence type="ECO:0000313" key="3">
    <source>
        <dbReference type="EMBL" id="GAA3810473.1"/>
    </source>
</evidence>
<feature type="domain" description="Activator of Hsp90 ATPase homologue 1/2-like C-terminal" evidence="2">
    <location>
        <begin position="29"/>
        <end position="162"/>
    </location>
</feature>
<protein>
    <submittedName>
        <fullName evidence="3">SRPBCC family protein</fullName>
    </submittedName>
</protein>
<keyword evidence="4" id="KW-1185">Reference proteome</keyword>
<gene>
    <name evidence="3" type="ORF">GCM10022242_11350</name>
</gene>
<dbReference type="RefSeq" id="WP_344773213.1">
    <property type="nucleotide sequence ID" value="NZ_BAABAH010000003.1"/>
</dbReference>
<comment type="caution">
    <text evidence="3">The sequence shown here is derived from an EMBL/GenBank/DDBJ whole genome shotgun (WGS) entry which is preliminary data.</text>
</comment>
<dbReference type="InterPro" id="IPR013538">
    <property type="entry name" value="ASHA1/2-like_C"/>
</dbReference>
<name>A0ABP7I5L0_9ACTN</name>
<evidence type="ECO:0000313" key="4">
    <source>
        <dbReference type="Proteomes" id="UP001501821"/>
    </source>
</evidence>
<dbReference type="Gene3D" id="3.30.530.20">
    <property type="match status" value="1"/>
</dbReference>
<reference evidence="4" key="1">
    <citation type="journal article" date="2019" name="Int. J. Syst. Evol. Microbiol.">
        <title>The Global Catalogue of Microorganisms (GCM) 10K type strain sequencing project: providing services to taxonomists for standard genome sequencing and annotation.</title>
        <authorList>
            <consortium name="The Broad Institute Genomics Platform"/>
            <consortium name="The Broad Institute Genome Sequencing Center for Infectious Disease"/>
            <person name="Wu L."/>
            <person name="Ma J."/>
        </authorList>
    </citation>
    <scope>NUCLEOTIDE SEQUENCE [LARGE SCALE GENOMIC DNA]</scope>
    <source>
        <strain evidence="4">JCM 16953</strain>
    </source>
</reference>
<proteinExistence type="inferred from homology"/>
<evidence type="ECO:0000259" key="2">
    <source>
        <dbReference type="Pfam" id="PF08327"/>
    </source>
</evidence>
<dbReference type="InterPro" id="IPR023393">
    <property type="entry name" value="START-like_dom_sf"/>
</dbReference>
<sequence>MRTVPETGPETTIEAVPDLPVVRLVREFAAPPEQVYRAHVDPELVKQWMGPRSVDMDIDVWDLRTGGEYRYTALRDGKAIAHFYGSVHRVWENRKIVQTFGFEEMPEAVSLDTLELEDLGDGRTRLVATSVVDSIEARDAMLASGMETGVVEGYAALDELLERLA</sequence>
<dbReference type="SUPFAM" id="SSF55961">
    <property type="entry name" value="Bet v1-like"/>
    <property type="match status" value="1"/>
</dbReference>
<dbReference type="EMBL" id="BAABAH010000003">
    <property type="protein sequence ID" value="GAA3810473.1"/>
    <property type="molecule type" value="Genomic_DNA"/>
</dbReference>
<evidence type="ECO:0000256" key="1">
    <source>
        <dbReference type="ARBA" id="ARBA00006817"/>
    </source>
</evidence>
<comment type="similarity">
    <text evidence="1">Belongs to the AHA1 family.</text>
</comment>